<feature type="compositionally biased region" description="Basic and acidic residues" evidence="1">
    <location>
        <begin position="28"/>
        <end position="43"/>
    </location>
</feature>
<accession>A0ABN4UAC4</accession>
<sequence length="243" mass="26268">MRDKRTHQFINMINPLAGFGRSPTQQAREADASHGVDAPRADAPRSGMASNISAVFSRTGQSLSSALGRLCNLAHRAGDRISAAIRSVFGCESKAASEGDGTEMGLKSALRGTEHDLKADRSARTVRFDAEARMVEFGVRQRVNLVATLSRQMVPTKDEAVPVHSPDTAVAAPLCKTVFLPIDGDTASLKDAKFSISDPTFDTLSVHWASSRGVRWRKQPQVEGRDEPIYAVPKAIVDPSKLE</sequence>
<dbReference type="RefSeq" id="WP_072637030.1">
    <property type="nucleotide sequence ID" value="NZ_CP010310.2"/>
</dbReference>
<evidence type="ECO:0000313" key="2">
    <source>
        <dbReference type="EMBL" id="APD13473.1"/>
    </source>
</evidence>
<feature type="region of interest" description="Disordered" evidence="1">
    <location>
        <begin position="16"/>
        <end position="45"/>
    </location>
</feature>
<organism evidence="2 3">
    <name type="scientific">Pandoraea pulmonicola</name>
    <dbReference type="NCBI Taxonomy" id="93221"/>
    <lineage>
        <taxon>Bacteria</taxon>
        <taxon>Pseudomonadati</taxon>
        <taxon>Pseudomonadota</taxon>
        <taxon>Betaproteobacteria</taxon>
        <taxon>Burkholderiales</taxon>
        <taxon>Burkholderiaceae</taxon>
        <taxon>Pandoraea</taxon>
    </lineage>
</organism>
<reference evidence="2" key="1">
    <citation type="submission" date="2016-11" db="EMBL/GenBank/DDBJ databases">
        <title>Complete Genome Sequencing of Pandoraea pulmonicola DSM 16583.</title>
        <authorList>
            <person name="Chan K.-G."/>
        </authorList>
    </citation>
    <scope>NUCLEOTIDE SEQUENCE</scope>
    <source>
        <strain evidence="2">DSM 16583</strain>
    </source>
</reference>
<dbReference type="EMBL" id="CP010310">
    <property type="protein sequence ID" value="APD13473.1"/>
    <property type="molecule type" value="Genomic_DNA"/>
</dbReference>
<proteinExistence type="predicted"/>
<dbReference type="Proteomes" id="UP000035086">
    <property type="component" value="Chromosome"/>
</dbReference>
<evidence type="ECO:0000256" key="1">
    <source>
        <dbReference type="SAM" id="MobiDB-lite"/>
    </source>
</evidence>
<name>A0ABN4UAC4_PANPU</name>
<evidence type="ECO:0000313" key="3">
    <source>
        <dbReference type="Proteomes" id="UP000035086"/>
    </source>
</evidence>
<protein>
    <submittedName>
        <fullName evidence="2">Uncharacterized protein</fullName>
    </submittedName>
</protein>
<keyword evidence="3" id="KW-1185">Reference proteome</keyword>
<gene>
    <name evidence="2" type="ORF">RO07_25395</name>
</gene>